<dbReference type="AlphaFoldDB" id="A0A3E0HEL3"/>
<dbReference type="RefSeq" id="WP_116177144.1">
    <property type="nucleotide sequence ID" value="NZ_CP144375.1"/>
</dbReference>
<keyword evidence="18" id="KW-1185">Reference proteome</keyword>
<dbReference type="GO" id="GO:0046983">
    <property type="term" value="F:protein dimerization activity"/>
    <property type="evidence" value="ECO:0007669"/>
    <property type="project" value="InterPro"/>
</dbReference>
<name>A0A3E0HEL3_9PSEU</name>
<keyword evidence="9 17" id="KW-0418">Kinase</keyword>
<dbReference type="Gene3D" id="3.30.565.10">
    <property type="entry name" value="Histidine kinase-like ATPase, C-terminal domain"/>
    <property type="match status" value="1"/>
</dbReference>
<comment type="subcellular location">
    <subcellularLocation>
        <location evidence="3">Cytoplasm</location>
    </subcellularLocation>
</comment>
<keyword evidence="8" id="KW-0808">Transferase</keyword>
<evidence type="ECO:0000256" key="7">
    <source>
        <dbReference type="ARBA" id="ARBA00022490"/>
    </source>
</evidence>
<dbReference type="GO" id="GO:0051539">
    <property type="term" value="F:4 iron, 4 sulfur cluster binding"/>
    <property type="evidence" value="ECO:0007669"/>
    <property type="project" value="UniProtKB-KW"/>
</dbReference>
<reference evidence="17 18" key="1">
    <citation type="submission" date="2018-08" db="EMBL/GenBank/DDBJ databases">
        <title>Genomic Encyclopedia of Archaeal and Bacterial Type Strains, Phase II (KMG-II): from individual species to whole genera.</title>
        <authorList>
            <person name="Goeker M."/>
        </authorList>
    </citation>
    <scope>NUCLEOTIDE SEQUENCE [LARGE SCALE GENOMIC DNA]</scope>
    <source>
        <strain evidence="17 18">DSM 45791</strain>
    </source>
</reference>
<dbReference type="Gene3D" id="1.20.5.1930">
    <property type="match status" value="1"/>
</dbReference>
<sequence>MAAGRAMWDQVQHALTVLTGTAMLIAAPIDTAGPFASIAVLATLHWWYRRTGREALRTRETGAAVRYLVGAVPLTVLMFTASPLGAIMLLLLYPHVWTLLPARQAMAATTLTMTMVSLIFVWHLGLNENSVVASLAAALGGMILALAIATWIRTVLDRNRTQAATVAELLATRAELAAANRERGALVERERLAGEIHDTLAQGFTSILLLLDAADVDLDTDAPQARLRLSQARVTARRNLAEARCLVATMTPPDLAAASLADALREVVTRFGREAAVATEFEVAGDPRSLPTAAQVVLLRAVQECLANVRKHAEASKVRVCLRLDDDRVEVSVCDDGRGFRNAEGGFGLDGIRRRAREAGGRCTVTSEPGEGTAVVVELPC</sequence>
<dbReference type="GO" id="GO:0000155">
    <property type="term" value="F:phosphorelay sensor kinase activity"/>
    <property type="evidence" value="ECO:0007669"/>
    <property type="project" value="InterPro"/>
</dbReference>
<evidence type="ECO:0000256" key="6">
    <source>
        <dbReference type="ARBA" id="ARBA00022485"/>
    </source>
</evidence>
<dbReference type="InterPro" id="IPR011712">
    <property type="entry name" value="Sig_transdc_His_kin_sub3_dim/P"/>
</dbReference>
<keyword evidence="7" id="KW-0963">Cytoplasm</keyword>
<dbReference type="SUPFAM" id="SSF55874">
    <property type="entry name" value="ATPase domain of HSP90 chaperone/DNA topoisomerase II/histidine kinase"/>
    <property type="match status" value="1"/>
</dbReference>
<keyword evidence="15" id="KW-1133">Transmembrane helix</keyword>
<proteinExistence type="predicted"/>
<dbReference type="GO" id="GO:0005737">
    <property type="term" value="C:cytoplasm"/>
    <property type="evidence" value="ECO:0007669"/>
    <property type="project" value="UniProtKB-SubCell"/>
</dbReference>
<evidence type="ECO:0000256" key="15">
    <source>
        <dbReference type="SAM" id="Phobius"/>
    </source>
</evidence>
<dbReference type="InterPro" id="IPR017205">
    <property type="entry name" value="Sig_transdc_His_kinase_ChrS"/>
</dbReference>
<evidence type="ECO:0000256" key="2">
    <source>
        <dbReference type="ARBA" id="ARBA00001966"/>
    </source>
</evidence>
<keyword evidence="15" id="KW-0812">Transmembrane</keyword>
<keyword evidence="6" id="KW-0479">Metal-binding</keyword>
<evidence type="ECO:0000256" key="14">
    <source>
        <dbReference type="ARBA" id="ARBA00030800"/>
    </source>
</evidence>
<feature type="transmembrane region" description="Helical" evidence="15">
    <location>
        <begin position="131"/>
        <end position="152"/>
    </location>
</feature>
<dbReference type="EMBL" id="QUNO01000009">
    <property type="protein sequence ID" value="REH43711.1"/>
    <property type="molecule type" value="Genomic_DNA"/>
</dbReference>
<evidence type="ECO:0000256" key="12">
    <source>
        <dbReference type="ARBA" id="ARBA00023014"/>
    </source>
</evidence>
<dbReference type="InterPro" id="IPR003594">
    <property type="entry name" value="HATPase_dom"/>
</dbReference>
<dbReference type="PANTHER" id="PTHR24421">
    <property type="entry name" value="NITRATE/NITRITE SENSOR PROTEIN NARX-RELATED"/>
    <property type="match status" value="1"/>
</dbReference>
<feature type="domain" description="Histidine kinase/HSP90-like ATPase" evidence="16">
    <location>
        <begin position="293"/>
        <end position="381"/>
    </location>
</feature>
<evidence type="ECO:0000256" key="10">
    <source>
        <dbReference type="ARBA" id="ARBA00023004"/>
    </source>
</evidence>
<dbReference type="CDD" id="cd16917">
    <property type="entry name" value="HATPase_UhpB-NarQ-NarX-like"/>
    <property type="match status" value="1"/>
</dbReference>
<evidence type="ECO:0000259" key="16">
    <source>
        <dbReference type="SMART" id="SM00387"/>
    </source>
</evidence>
<evidence type="ECO:0000256" key="8">
    <source>
        <dbReference type="ARBA" id="ARBA00022679"/>
    </source>
</evidence>
<evidence type="ECO:0000256" key="1">
    <source>
        <dbReference type="ARBA" id="ARBA00000085"/>
    </source>
</evidence>
<keyword evidence="12" id="KW-0411">Iron-sulfur</keyword>
<comment type="catalytic activity">
    <reaction evidence="1">
        <text>ATP + protein L-histidine = ADP + protein N-phospho-L-histidine.</text>
        <dbReference type="EC" id="2.7.13.3"/>
    </reaction>
</comment>
<feature type="transmembrane region" description="Helical" evidence="15">
    <location>
        <begin position="21"/>
        <end position="47"/>
    </location>
</feature>
<dbReference type="InterPro" id="IPR004358">
    <property type="entry name" value="Sig_transdc_His_kin-like_C"/>
</dbReference>
<dbReference type="OrthoDB" id="227596at2"/>
<gene>
    <name evidence="17" type="ORF">BCF44_109254</name>
</gene>
<dbReference type="PANTHER" id="PTHR24421:SF62">
    <property type="entry name" value="SENSORY TRANSDUCTION HISTIDINE KINASE"/>
    <property type="match status" value="1"/>
</dbReference>
<keyword evidence="15" id="KW-0472">Membrane</keyword>
<dbReference type="InterPro" id="IPR036890">
    <property type="entry name" value="HATPase_C_sf"/>
</dbReference>
<evidence type="ECO:0000256" key="13">
    <source>
        <dbReference type="ARBA" id="ARBA00024827"/>
    </source>
</evidence>
<keyword evidence="6" id="KW-0004">4Fe-4S</keyword>
<dbReference type="EC" id="2.7.13.3" evidence="4"/>
<accession>A0A3E0HEL3</accession>
<dbReference type="PIRSF" id="PIRSF037434">
    <property type="entry name" value="STHK_ChrS"/>
    <property type="match status" value="1"/>
</dbReference>
<comment type="cofactor">
    <cofactor evidence="2">
        <name>[4Fe-4S] cluster</name>
        <dbReference type="ChEBI" id="CHEBI:49883"/>
    </cofactor>
</comment>
<keyword evidence="10" id="KW-0408">Iron</keyword>
<dbReference type="GO" id="GO:0016020">
    <property type="term" value="C:membrane"/>
    <property type="evidence" value="ECO:0007669"/>
    <property type="project" value="InterPro"/>
</dbReference>
<feature type="transmembrane region" description="Helical" evidence="15">
    <location>
        <begin position="67"/>
        <end position="93"/>
    </location>
</feature>
<dbReference type="SMART" id="SM00387">
    <property type="entry name" value="HATPase_c"/>
    <property type="match status" value="1"/>
</dbReference>
<dbReference type="PRINTS" id="PR00344">
    <property type="entry name" value="BCTRLSENSOR"/>
</dbReference>
<dbReference type="InterPro" id="IPR050482">
    <property type="entry name" value="Sensor_HK_TwoCompSys"/>
</dbReference>
<evidence type="ECO:0000256" key="9">
    <source>
        <dbReference type="ARBA" id="ARBA00022777"/>
    </source>
</evidence>
<evidence type="ECO:0000313" key="17">
    <source>
        <dbReference type="EMBL" id="REH43711.1"/>
    </source>
</evidence>
<evidence type="ECO:0000313" key="18">
    <source>
        <dbReference type="Proteomes" id="UP000256269"/>
    </source>
</evidence>
<feature type="transmembrane region" description="Helical" evidence="15">
    <location>
        <begin position="105"/>
        <end position="125"/>
    </location>
</feature>
<protein>
    <recommendedName>
        <fullName evidence="5">Oxygen sensor histidine kinase NreB</fullName>
        <ecNumber evidence="4">2.7.13.3</ecNumber>
    </recommendedName>
    <alternativeName>
        <fullName evidence="14">Nitrogen regulation protein B</fullName>
    </alternativeName>
</protein>
<evidence type="ECO:0000256" key="11">
    <source>
        <dbReference type="ARBA" id="ARBA00023012"/>
    </source>
</evidence>
<dbReference type="Pfam" id="PF07730">
    <property type="entry name" value="HisKA_3"/>
    <property type="match status" value="1"/>
</dbReference>
<comment type="caution">
    <text evidence="17">The sequence shown here is derived from an EMBL/GenBank/DDBJ whole genome shotgun (WGS) entry which is preliminary data.</text>
</comment>
<dbReference type="Proteomes" id="UP000256269">
    <property type="component" value="Unassembled WGS sequence"/>
</dbReference>
<evidence type="ECO:0000256" key="5">
    <source>
        <dbReference type="ARBA" id="ARBA00017322"/>
    </source>
</evidence>
<organism evidence="17 18">
    <name type="scientific">Kutzneria buriramensis</name>
    <dbReference type="NCBI Taxonomy" id="1045776"/>
    <lineage>
        <taxon>Bacteria</taxon>
        <taxon>Bacillati</taxon>
        <taxon>Actinomycetota</taxon>
        <taxon>Actinomycetes</taxon>
        <taxon>Pseudonocardiales</taxon>
        <taxon>Pseudonocardiaceae</taxon>
        <taxon>Kutzneria</taxon>
    </lineage>
</organism>
<keyword evidence="11" id="KW-0902">Two-component regulatory system</keyword>
<evidence type="ECO:0000256" key="3">
    <source>
        <dbReference type="ARBA" id="ARBA00004496"/>
    </source>
</evidence>
<evidence type="ECO:0000256" key="4">
    <source>
        <dbReference type="ARBA" id="ARBA00012438"/>
    </source>
</evidence>
<comment type="function">
    <text evidence="13">Member of the two-component regulatory system NreB/NreC involved in the control of dissimilatory nitrate/nitrite reduction in response to oxygen. NreB functions as a direct oxygen sensor histidine kinase which is autophosphorylated, in the absence of oxygen, probably at the conserved histidine residue, and transfers its phosphate group probably to a conserved aspartate residue of NreC. NreB/NreC activates the expression of the nitrate (narGHJI) and nitrite (nir) reductase operons, as well as the putative nitrate transporter gene narT.</text>
</comment>
<dbReference type="Pfam" id="PF02518">
    <property type="entry name" value="HATPase_c"/>
    <property type="match status" value="1"/>
</dbReference>